<dbReference type="EMBL" id="JAFKMR010000017">
    <property type="protein sequence ID" value="MBN8744384.1"/>
    <property type="molecule type" value="Genomic_DNA"/>
</dbReference>
<keyword evidence="1" id="KW-0378">Hydrolase</keyword>
<evidence type="ECO:0000313" key="1">
    <source>
        <dbReference type="EMBL" id="MBN8744384.1"/>
    </source>
</evidence>
<dbReference type="InterPro" id="IPR032719">
    <property type="entry name" value="WbsX"/>
</dbReference>
<dbReference type="CDD" id="cd11579">
    <property type="entry name" value="Glyco_tran_WbsX"/>
    <property type="match status" value="1"/>
</dbReference>
<accession>A0A8I1SX92</accession>
<name>A0A8I1SX92_THIA3</name>
<dbReference type="AlphaFoldDB" id="A0A8I1SX92"/>
<gene>
    <name evidence="1" type="ORF">J0I24_08755</name>
</gene>
<organism evidence="1 2">
    <name type="scientific">Thiomonas arsenitoxydans (strain DSM 22701 / CIP 110005 / 3As)</name>
    <dbReference type="NCBI Taxonomy" id="426114"/>
    <lineage>
        <taxon>Bacteria</taxon>
        <taxon>Pseudomonadati</taxon>
        <taxon>Pseudomonadota</taxon>
        <taxon>Betaproteobacteria</taxon>
        <taxon>Burkholderiales</taxon>
        <taxon>Thiomonas</taxon>
    </lineage>
</organism>
<dbReference type="Gene3D" id="3.20.20.80">
    <property type="entry name" value="Glycosidases"/>
    <property type="match status" value="1"/>
</dbReference>
<protein>
    <submittedName>
        <fullName evidence="1">Glycoside hydrolase family 99-like domain-containing protein</fullName>
    </submittedName>
</protein>
<dbReference type="Proteomes" id="UP000664800">
    <property type="component" value="Unassembled WGS sequence"/>
</dbReference>
<proteinExistence type="predicted"/>
<dbReference type="GO" id="GO:0016787">
    <property type="term" value="F:hydrolase activity"/>
    <property type="evidence" value="ECO:0007669"/>
    <property type="project" value="UniProtKB-KW"/>
</dbReference>
<reference evidence="1" key="1">
    <citation type="submission" date="2021-02" db="EMBL/GenBank/DDBJ databases">
        <title>Thiocyanate and organic carbon inputs drive convergent selection for specific autotrophic Afipia and Thiobacillus strains within complex microbiomes.</title>
        <authorList>
            <person name="Huddy R.J."/>
            <person name="Sachdeva R."/>
            <person name="Kadzinga F."/>
            <person name="Kantor R.S."/>
            <person name="Harrison S.T.L."/>
            <person name="Banfield J.F."/>
        </authorList>
    </citation>
    <scope>NUCLEOTIDE SEQUENCE</scope>
    <source>
        <strain evidence="1">SCN18_13_7_16_R3_B_64_19</strain>
    </source>
</reference>
<dbReference type="PANTHER" id="PTHR41244">
    <property type="entry name" value="RHAMNAN SYNTHESIS F"/>
    <property type="match status" value="1"/>
</dbReference>
<dbReference type="Pfam" id="PF14307">
    <property type="entry name" value="Glyco_tran_WbsX"/>
    <property type="match status" value="1"/>
</dbReference>
<dbReference type="PANTHER" id="PTHR41244:SF1">
    <property type="entry name" value="GLYCOSYLTRANSFERASE"/>
    <property type="match status" value="1"/>
</dbReference>
<evidence type="ECO:0000313" key="2">
    <source>
        <dbReference type="Proteomes" id="UP000664800"/>
    </source>
</evidence>
<sequence>MAERNSTLLIAFYLPQYHPIPENDAAWGAGFTEWNNVVKAKPKFRGHQQPHLPRDLGFYDLRLDETRRAQIRMAIEYGLDAFCFYSYWFDGKAVLGLPIDLEFSATDRDFPICLCWANENWTRAWDGREADIILKQDYADASMDEYCRYLVNKFKHPRYLRINNRPLFLVYSPEEIPIEANFPEKLRQYAKGAGIERINLIAVKHGRATKSSSDFLNMGYDEVLLFQPNKNDFPEQATVRGRAKGFIRELLPSSLFNMLRLKISSYQSINYKMMVENIWKRSLDDFELTCIFPSWDNTARRSISTVVQNDMPSVFGDWLRFEIVRSNQKKRGTRAIFINAWNEWAEGCHLEPDQKCANAFLEQVMRSKNSTIK</sequence>
<dbReference type="RefSeq" id="WP_276730089.1">
    <property type="nucleotide sequence ID" value="NZ_JAFKMR010000017.1"/>
</dbReference>
<comment type="caution">
    <text evidence="1">The sequence shown here is derived from an EMBL/GenBank/DDBJ whole genome shotgun (WGS) entry which is preliminary data.</text>
</comment>